<gene>
    <name evidence="1" type="ORF">GUJ93_ZPchr0012g20458</name>
</gene>
<sequence>MARATRSHAASFLRLARSEHLLPRLLPRPATSPPPSALPAPNTVGWRVQFAPSPPCSERRRVERLSLSPRAMLISLRRSRSIARRRSAQI</sequence>
<dbReference type="Proteomes" id="UP000729402">
    <property type="component" value="Unassembled WGS sequence"/>
</dbReference>
<comment type="caution">
    <text evidence="1">The sequence shown here is derived from an EMBL/GenBank/DDBJ whole genome shotgun (WGS) entry which is preliminary data.</text>
</comment>
<organism evidence="1 2">
    <name type="scientific">Zizania palustris</name>
    <name type="common">Northern wild rice</name>
    <dbReference type="NCBI Taxonomy" id="103762"/>
    <lineage>
        <taxon>Eukaryota</taxon>
        <taxon>Viridiplantae</taxon>
        <taxon>Streptophyta</taxon>
        <taxon>Embryophyta</taxon>
        <taxon>Tracheophyta</taxon>
        <taxon>Spermatophyta</taxon>
        <taxon>Magnoliopsida</taxon>
        <taxon>Liliopsida</taxon>
        <taxon>Poales</taxon>
        <taxon>Poaceae</taxon>
        <taxon>BOP clade</taxon>
        <taxon>Oryzoideae</taxon>
        <taxon>Oryzeae</taxon>
        <taxon>Zizaniinae</taxon>
        <taxon>Zizania</taxon>
    </lineage>
</organism>
<dbReference type="EMBL" id="JAAALK010000080">
    <property type="protein sequence ID" value="KAG8094686.1"/>
    <property type="molecule type" value="Genomic_DNA"/>
</dbReference>
<protein>
    <submittedName>
        <fullName evidence="1">Uncharacterized protein</fullName>
    </submittedName>
</protein>
<name>A0A8J5WT31_ZIZPA</name>
<keyword evidence="2" id="KW-1185">Reference proteome</keyword>
<proteinExistence type="predicted"/>
<evidence type="ECO:0000313" key="2">
    <source>
        <dbReference type="Proteomes" id="UP000729402"/>
    </source>
</evidence>
<evidence type="ECO:0000313" key="1">
    <source>
        <dbReference type="EMBL" id="KAG8094686.1"/>
    </source>
</evidence>
<accession>A0A8J5WT31</accession>
<dbReference type="AlphaFoldDB" id="A0A8J5WT31"/>
<reference evidence="1" key="2">
    <citation type="submission" date="2021-02" db="EMBL/GenBank/DDBJ databases">
        <authorList>
            <person name="Kimball J.A."/>
            <person name="Haas M.W."/>
            <person name="Macchietto M."/>
            <person name="Kono T."/>
            <person name="Duquette J."/>
            <person name="Shao M."/>
        </authorList>
    </citation>
    <scope>NUCLEOTIDE SEQUENCE</scope>
    <source>
        <tissue evidence="1">Fresh leaf tissue</tissue>
    </source>
</reference>
<reference evidence="1" key="1">
    <citation type="journal article" date="2021" name="bioRxiv">
        <title>Whole Genome Assembly and Annotation of Northern Wild Rice, Zizania palustris L., Supports a Whole Genome Duplication in the Zizania Genus.</title>
        <authorList>
            <person name="Haas M."/>
            <person name="Kono T."/>
            <person name="Macchietto M."/>
            <person name="Millas R."/>
            <person name="McGilp L."/>
            <person name="Shao M."/>
            <person name="Duquette J."/>
            <person name="Hirsch C.N."/>
            <person name="Kimball J."/>
        </authorList>
    </citation>
    <scope>NUCLEOTIDE SEQUENCE</scope>
    <source>
        <tissue evidence="1">Fresh leaf tissue</tissue>
    </source>
</reference>